<dbReference type="OrthoDB" id="28737at2759"/>
<keyword evidence="5" id="KW-0547">Nucleotide-binding</keyword>
<evidence type="ECO:0000256" key="2">
    <source>
        <dbReference type="ARBA" id="ARBA00004305"/>
    </source>
</evidence>
<dbReference type="AlphaFoldDB" id="A0A8J2KZV9"/>
<keyword evidence="10" id="KW-0496">Mitochondrion</keyword>
<evidence type="ECO:0000256" key="10">
    <source>
        <dbReference type="ARBA" id="ARBA00023128"/>
    </source>
</evidence>
<evidence type="ECO:0000313" key="19">
    <source>
        <dbReference type="Proteomes" id="UP000708208"/>
    </source>
</evidence>
<protein>
    <recommendedName>
        <fullName evidence="15">Heat shock protein 75 kDa, mitochondrial</fullName>
    </recommendedName>
    <alternativeName>
        <fullName evidence="17">TNFR-associated protein 1</fullName>
    </alternativeName>
    <alternativeName>
        <fullName evidence="16">Tumor necrosis factor type 1 receptor-associated protein</fullName>
    </alternativeName>
</protein>
<dbReference type="FunFam" id="3.30.230.80:FF:000004">
    <property type="entry name" value="Heat shock protein 75 kDa"/>
    <property type="match status" value="1"/>
</dbReference>
<keyword evidence="7" id="KW-0067">ATP-binding</keyword>
<keyword evidence="6" id="KW-0999">Mitochondrion inner membrane</keyword>
<dbReference type="GO" id="GO:0005743">
    <property type="term" value="C:mitochondrial inner membrane"/>
    <property type="evidence" value="ECO:0007669"/>
    <property type="project" value="UniProtKB-SubCell"/>
</dbReference>
<evidence type="ECO:0000256" key="9">
    <source>
        <dbReference type="ARBA" id="ARBA00022990"/>
    </source>
</evidence>
<organism evidence="18 19">
    <name type="scientific">Allacma fusca</name>
    <dbReference type="NCBI Taxonomy" id="39272"/>
    <lineage>
        <taxon>Eukaryota</taxon>
        <taxon>Metazoa</taxon>
        <taxon>Ecdysozoa</taxon>
        <taxon>Arthropoda</taxon>
        <taxon>Hexapoda</taxon>
        <taxon>Collembola</taxon>
        <taxon>Symphypleona</taxon>
        <taxon>Sminthuridae</taxon>
        <taxon>Allacma</taxon>
    </lineage>
</organism>
<evidence type="ECO:0000256" key="8">
    <source>
        <dbReference type="ARBA" id="ARBA00022946"/>
    </source>
</evidence>
<dbReference type="GO" id="GO:0051082">
    <property type="term" value="F:unfolded protein binding"/>
    <property type="evidence" value="ECO:0007669"/>
    <property type="project" value="InterPro"/>
</dbReference>
<keyword evidence="9" id="KW-0007">Acetylation</keyword>
<dbReference type="EMBL" id="CAJVCH010526433">
    <property type="protein sequence ID" value="CAG7822475.1"/>
    <property type="molecule type" value="Genomic_DNA"/>
</dbReference>
<evidence type="ECO:0000256" key="6">
    <source>
        <dbReference type="ARBA" id="ARBA00022792"/>
    </source>
</evidence>
<evidence type="ECO:0000256" key="7">
    <source>
        <dbReference type="ARBA" id="ARBA00022840"/>
    </source>
</evidence>
<dbReference type="FunFam" id="3.40.50.11260:FF:000004">
    <property type="entry name" value="Heat shock protein 75 mitochondrial"/>
    <property type="match status" value="1"/>
</dbReference>
<comment type="similarity">
    <text evidence="3">Belongs to the heat shock protein 90 family.</text>
</comment>
<evidence type="ECO:0000313" key="18">
    <source>
        <dbReference type="EMBL" id="CAG7822475.1"/>
    </source>
</evidence>
<dbReference type="FunFam" id="3.30.565.10:FF:000021">
    <property type="entry name" value="Heat shock protein 75 kDa, mitochondrial"/>
    <property type="match status" value="1"/>
</dbReference>
<sequence>MMNCITLSRKGVCRIVSSVRDNSLARRHSSFRKVALDWKNYRPAICHERNLAVKSIPVIRGVPFYTTQAINLSTSTEEVLQDSETDRNIIKDKEVGSGQVEQREFQAETRMLLDIVAKSLYSESEIFIRELISNASDALEKFRYLSLTGETVDNPGRPLEIHIGTDKINRTFIIQDTGIGLTNDEMIENLGTIAKSGSKAFIETIKEGKAGIDPNSIIGQFGVGFYSCFMVAKNVDVYSRSSKPGSKGYKWSSDGNGTYMIQEAEGVDVGTKIVVHLKGECRKFSDEESVKEIVQKYSNFVGSPILLNGTQINTIQALWLTDPKQVTKEQHEDFYRFVGGAYDRPRFTLHFRTDVPLSLSCLLYVPEGKPGLFDTQRDSQVNVSLYSRKVLIKNKADNIIPTWLRFLKGAVESEDIPLNLSRELLQEGAVISKLKTVVTNRFLRFLQDCARKQPEEYSQFYKDYSVFLKEGILLEHEQIQKEEISKLLRFESSLKSPGELVSLPDYISRMQAAQKDIFYLAAPSRQLAENSPYLEAMKEKNEEVLFCFEAYDEMVLLQLRQFDMKNLTSVEKQMRQMKDNLDLNALPIGSLTKEQAEGLVSWLSTILRGRASLVKLTQKLDTHPCVVTVEEMAAARHFVKTQFAQVPADSRYTILQPHFEINVKHPLIKSLNKLRESDPDLALLLAEQLFSNAMVTAGLEQDPRSIVAKLNDLLTRTFEKL</sequence>
<evidence type="ECO:0000256" key="3">
    <source>
        <dbReference type="ARBA" id="ARBA00008239"/>
    </source>
</evidence>
<dbReference type="InterPro" id="IPR020575">
    <property type="entry name" value="Hsp90_N"/>
</dbReference>
<evidence type="ECO:0000256" key="5">
    <source>
        <dbReference type="ARBA" id="ARBA00022741"/>
    </source>
</evidence>
<keyword evidence="12" id="KW-0143">Chaperone</keyword>
<dbReference type="GO" id="GO:0016887">
    <property type="term" value="F:ATP hydrolysis activity"/>
    <property type="evidence" value="ECO:0007669"/>
    <property type="project" value="InterPro"/>
</dbReference>
<dbReference type="GO" id="GO:0140662">
    <property type="term" value="F:ATP-dependent protein folding chaperone"/>
    <property type="evidence" value="ECO:0007669"/>
    <property type="project" value="InterPro"/>
</dbReference>
<evidence type="ECO:0000256" key="1">
    <source>
        <dbReference type="ARBA" id="ARBA00004273"/>
    </source>
</evidence>
<keyword evidence="11" id="KW-0472">Membrane</keyword>
<evidence type="ECO:0000256" key="17">
    <source>
        <dbReference type="ARBA" id="ARBA00080766"/>
    </source>
</evidence>
<dbReference type="GO" id="GO:0019901">
    <property type="term" value="F:protein kinase binding"/>
    <property type="evidence" value="ECO:0007669"/>
    <property type="project" value="UniProtKB-ARBA"/>
</dbReference>
<accession>A0A8J2KZV9</accession>
<reference evidence="18" key="1">
    <citation type="submission" date="2021-06" db="EMBL/GenBank/DDBJ databases">
        <authorList>
            <person name="Hodson N. C."/>
            <person name="Mongue J. A."/>
            <person name="Jaron S. K."/>
        </authorList>
    </citation>
    <scope>NUCLEOTIDE SEQUENCE</scope>
</reference>
<evidence type="ECO:0000256" key="14">
    <source>
        <dbReference type="ARBA" id="ARBA00066161"/>
    </source>
</evidence>
<dbReference type="PIRSF" id="PIRSF002583">
    <property type="entry name" value="Hsp90"/>
    <property type="match status" value="1"/>
</dbReference>
<name>A0A8J2KZV9_9HEXA</name>
<dbReference type="PANTHER" id="PTHR11528">
    <property type="entry name" value="HEAT SHOCK PROTEIN 90 FAMILY MEMBER"/>
    <property type="match status" value="1"/>
</dbReference>
<proteinExistence type="inferred from homology"/>
<comment type="caution">
    <text evidence="18">The sequence shown here is derived from an EMBL/GenBank/DDBJ whole genome shotgun (WGS) entry which is preliminary data.</text>
</comment>
<evidence type="ECO:0000256" key="4">
    <source>
        <dbReference type="ARBA" id="ARBA00022553"/>
    </source>
</evidence>
<evidence type="ECO:0000256" key="15">
    <source>
        <dbReference type="ARBA" id="ARBA00073018"/>
    </source>
</evidence>
<dbReference type="GO" id="GO:0005524">
    <property type="term" value="F:ATP binding"/>
    <property type="evidence" value="ECO:0007669"/>
    <property type="project" value="UniProtKB-KW"/>
</dbReference>
<dbReference type="InterPro" id="IPR001404">
    <property type="entry name" value="Hsp90_fam"/>
</dbReference>
<comment type="subcellular location">
    <subcellularLocation>
        <location evidence="1">Mitochondrion inner membrane</location>
    </subcellularLocation>
    <subcellularLocation>
        <location evidence="2">Mitochondrion matrix</location>
    </subcellularLocation>
</comment>
<keyword evidence="19" id="KW-1185">Reference proteome</keyword>
<evidence type="ECO:0000256" key="12">
    <source>
        <dbReference type="ARBA" id="ARBA00023186"/>
    </source>
</evidence>
<comment type="subunit">
    <text evidence="14">Binds to the intracellular domain of tumor necrosis factor type 1 receptor. Binds to RB1. Interacts with SRC. Interacts with SDHA.</text>
</comment>
<keyword evidence="8" id="KW-0809">Transit peptide</keyword>
<evidence type="ECO:0000256" key="13">
    <source>
        <dbReference type="ARBA" id="ARBA00057498"/>
    </source>
</evidence>
<dbReference type="HAMAP" id="MF_00505">
    <property type="entry name" value="HSP90"/>
    <property type="match status" value="1"/>
</dbReference>
<dbReference type="Pfam" id="PF13589">
    <property type="entry name" value="HATPase_c_3"/>
    <property type="match status" value="1"/>
</dbReference>
<keyword evidence="4" id="KW-0597">Phosphoprotein</keyword>
<dbReference type="NCBIfam" id="NF003555">
    <property type="entry name" value="PRK05218.1"/>
    <property type="match status" value="1"/>
</dbReference>
<evidence type="ECO:0000256" key="11">
    <source>
        <dbReference type="ARBA" id="ARBA00023136"/>
    </source>
</evidence>
<dbReference type="Pfam" id="PF00183">
    <property type="entry name" value="HSP90"/>
    <property type="match status" value="1"/>
</dbReference>
<dbReference type="FunFam" id="1.20.120.790:FF:000004">
    <property type="entry name" value="Heat shock protein 75 kDa"/>
    <property type="match status" value="1"/>
</dbReference>
<gene>
    <name evidence="18" type="ORF">AFUS01_LOCUS32745</name>
</gene>
<comment type="function">
    <text evidence="13">Chaperone that expresses an ATPase activity. Involved in maintaining mitochondrial function and polarization, downstream of PINK1 and mitochondrial complex I. Is a negative regulator of mitochondrial respiration able to modulate the balance between oxidative phosphorylation and aerobic glycolysis. The impact of TRAP1 on mitochondrial respiration is probably mediated by modulation of mitochondrial SRC and inhibition of SDHA.</text>
</comment>
<dbReference type="CDD" id="cd16927">
    <property type="entry name" value="HATPase_Hsp90-like"/>
    <property type="match status" value="1"/>
</dbReference>
<evidence type="ECO:0000256" key="16">
    <source>
        <dbReference type="ARBA" id="ARBA00076190"/>
    </source>
</evidence>
<dbReference type="Proteomes" id="UP000708208">
    <property type="component" value="Unassembled WGS sequence"/>
</dbReference>
<dbReference type="GO" id="GO:0005759">
    <property type="term" value="C:mitochondrial matrix"/>
    <property type="evidence" value="ECO:0007669"/>
    <property type="project" value="UniProtKB-SubCell"/>
</dbReference>